<protein>
    <submittedName>
        <fullName evidence="3">Uncharacterized protein</fullName>
    </submittedName>
</protein>
<evidence type="ECO:0000313" key="4">
    <source>
        <dbReference type="Proteomes" id="UP000054272"/>
    </source>
</evidence>
<dbReference type="EMBL" id="KN848565">
    <property type="protein sequence ID" value="KIR82428.1"/>
    <property type="molecule type" value="Genomic_DNA"/>
</dbReference>
<accession>A0ABR5C3D8</accession>
<evidence type="ECO:0000256" key="1">
    <source>
        <dbReference type="SAM" id="MobiDB-lite"/>
    </source>
</evidence>
<proteinExistence type="predicted"/>
<feature type="region of interest" description="Disordered" evidence="1">
    <location>
        <begin position="60"/>
        <end position="100"/>
    </location>
</feature>
<organism evidence="3 4">
    <name type="scientific">Cryptococcus gattii EJB2</name>
    <dbReference type="NCBI Taxonomy" id="1296103"/>
    <lineage>
        <taxon>Eukaryota</taxon>
        <taxon>Fungi</taxon>
        <taxon>Dikarya</taxon>
        <taxon>Basidiomycota</taxon>
        <taxon>Agaricomycotina</taxon>
        <taxon>Tremellomycetes</taxon>
        <taxon>Tremellales</taxon>
        <taxon>Cryptococcaceae</taxon>
        <taxon>Cryptococcus</taxon>
        <taxon>Cryptococcus gattii species complex</taxon>
    </lineage>
</organism>
<evidence type="ECO:0000313" key="3">
    <source>
        <dbReference type="EMBL" id="KIR82428.1"/>
    </source>
</evidence>
<keyword evidence="2" id="KW-0732">Signal</keyword>
<feature type="signal peptide" evidence="2">
    <location>
        <begin position="1"/>
        <end position="26"/>
    </location>
</feature>
<dbReference type="Proteomes" id="UP000054272">
    <property type="component" value="Unassembled WGS sequence"/>
</dbReference>
<feature type="region of interest" description="Disordered" evidence="1">
    <location>
        <begin position="146"/>
        <end position="178"/>
    </location>
</feature>
<keyword evidence="4" id="KW-1185">Reference proteome</keyword>
<feature type="compositionally biased region" description="Basic and acidic residues" evidence="1">
    <location>
        <begin position="164"/>
        <end position="176"/>
    </location>
</feature>
<evidence type="ECO:0000256" key="2">
    <source>
        <dbReference type="SAM" id="SignalP"/>
    </source>
</evidence>
<gene>
    <name evidence="3" type="ORF">I306_00494</name>
</gene>
<sequence length="214" mass="23667">MPFALRLEFVSLCLLHLLEKAHDSRASRRWDKCCQLNRMLRPCYGFVTINIGHWAQLSTTGEHHGTQSGVEEAPHPHSAYTTHAPPPPPNALPSGLPMHPVQTTSFSPMPPPARDHPLLKGPPVLVGTTARNLCRFDDAPEGAEAREGAFNTSGLDRLAMPLPKEGRPADGKHGTEPGRLLAEPKVIWRTTKELDHLLLVIEVVHDWQAMEMNC</sequence>
<name>A0ABR5C3D8_9TREE</name>
<feature type="chain" id="PRO_5045163691" evidence="2">
    <location>
        <begin position="27"/>
        <end position="214"/>
    </location>
</feature>
<reference evidence="3 4" key="1">
    <citation type="submission" date="2015-01" db="EMBL/GenBank/DDBJ databases">
        <title>The Genome Sequence of Cryptococcus gattii EJB2.</title>
        <authorList>
            <consortium name="The Broad Institute Genomics Platform"/>
            <person name="Cuomo C."/>
            <person name="Litvintseva A."/>
            <person name="Chen Y."/>
            <person name="Heitman J."/>
            <person name="Sun S."/>
            <person name="Springer D."/>
            <person name="Dromer F."/>
            <person name="Young S."/>
            <person name="Zeng Q."/>
            <person name="Gargeya S."/>
            <person name="Abouelleil A."/>
            <person name="Alvarado L."/>
            <person name="Chapman S.B."/>
            <person name="Gainer-Dewar J."/>
            <person name="Goldberg J."/>
            <person name="Griggs A."/>
            <person name="Gujja S."/>
            <person name="Hansen M."/>
            <person name="Howarth C."/>
            <person name="Imamovic A."/>
            <person name="Larimer J."/>
            <person name="Murphy C."/>
            <person name="Naylor J."/>
            <person name="Pearson M."/>
            <person name="Priest M."/>
            <person name="Roberts A."/>
            <person name="Saif S."/>
            <person name="Shea T."/>
            <person name="Sykes S."/>
            <person name="Wortman J."/>
            <person name="Nusbaum C."/>
            <person name="Birren B."/>
        </authorList>
    </citation>
    <scope>NUCLEOTIDE SEQUENCE [LARGE SCALE GENOMIC DNA]</scope>
    <source>
        <strain evidence="3 4">EJB2</strain>
    </source>
</reference>